<dbReference type="InterPro" id="IPR051691">
    <property type="entry name" value="Metab_Enz_Cyan_OpOx_G3PDH"/>
</dbReference>
<dbReference type="AlphaFoldDB" id="A0A356LF87"/>
<reference evidence="3 4" key="1">
    <citation type="journal article" date="2018" name="Nat. Biotechnol.">
        <title>A standardized bacterial taxonomy based on genome phylogeny substantially revises the tree of life.</title>
        <authorList>
            <person name="Parks D.H."/>
            <person name="Chuvochina M."/>
            <person name="Waite D.W."/>
            <person name="Rinke C."/>
            <person name="Skarshewski A."/>
            <person name="Chaumeil P.A."/>
            <person name="Hugenholtz P."/>
        </authorList>
    </citation>
    <scope>NUCLEOTIDE SEQUENCE [LARGE SCALE GENOMIC DNA]</scope>
    <source>
        <strain evidence="3">UBA10707</strain>
    </source>
</reference>
<dbReference type="InterPro" id="IPR041854">
    <property type="entry name" value="BFD-like_2Fe2S-bd_dom_sf"/>
</dbReference>
<dbReference type="Gene3D" id="3.50.50.60">
    <property type="entry name" value="FAD/NAD(P)-binding domain"/>
    <property type="match status" value="2"/>
</dbReference>
<evidence type="ECO:0000259" key="2">
    <source>
        <dbReference type="Pfam" id="PF07992"/>
    </source>
</evidence>
<dbReference type="PANTHER" id="PTHR42949">
    <property type="entry name" value="ANAEROBIC GLYCEROL-3-PHOSPHATE DEHYDROGENASE SUBUNIT B"/>
    <property type="match status" value="1"/>
</dbReference>
<dbReference type="EMBL" id="DOEK01000027">
    <property type="protein sequence ID" value="HBP29657.1"/>
    <property type="molecule type" value="Genomic_DNA"/>
</dbReference>
<dbReference type="InterPro" id="IPR036188">
    <property type="entry name" value="FAD/NAD-bd_sf"/>
</dbReference>
<dbReference type="PRINTS" id="PR00368">
    <property type="entry name" value="FADPNR"/>
</dbReference>
<dbReference type="GO" id="GO:0016491">
    <property type="term" value="F:oxidoreductase activity"/>
    <property type="evidence" value="ECO:0007669"/>
    <property type="project" value="UniProtKB-KW"/>
</dbReference>
<dbReference type="Gene3D" id="1.10.10.1100">
    <property type="entry name" value="BFD-like [2Fe-2S]-binding domain"/>
    <property type="match status" value="1"/>
</dbReference>
<dbReference type="PIRSF" id="PIRSF037495">
    <property type="entry name" value="Opine_OX_OoxA/HcnB"/>
    <property type="match status" value="1"/>
</dbReference>
<dbReference type="SUPFAM" id="SSF51905">
    <property type="entry name" value="FAD/NAD(P)-binding domain"/>
    <property type="match status" value="1"/>
</dbReference>
<dbReference type="Pfam" id="PF07992">
    <property type="entry name" value="Pyr_redox_2"/>
    <property type="match status" value="1"/>
</dbReference>
<evidence type="ECO:0000256" key="1">
    <source>
        <dbReference type="ARBA" id="ARBA00023002"/>
    </source>
</evidence>
<dbReference type="Proteomes" id="UP000264036">
    <property type="component" value="Unassembled WGS sequence"/>
</dbReference>
<feature type="domain" description="FAD/NAD(P)-binding" evidence="2">
    <location>
        <begin position="88"/>
        <end position="392"/>
    </location>
</feature>
<accession>A0A356LF87</accession>
<dbReference type="InterPro" id="IPR023753">
    <property type="entry name" value="FAD/NAD-binding_dom"/>
</dbReference>
<gene>
    <name evidence="3" type="ORF">DD666_09605</name>
</gene>
<proteinExistence type="predicted"/>
<dbReference type="CDD" id="cd19946">
    <property type="entry name" value="GlpA-like_Fer2_BFD-like"/>
    <property type="match status" value="1"/>
</dbReference>
<evidence type="ECO:0000313" key="3">
    <source>
        <dbReference type="EMBL" id="HBP29657.1"/>
    </source>
</evidence>
<evidence type="ECO:0000313" key="4">
    <source>
        <dbReference type="Proteomes" id="UP000264036"/>
    </source>
</evidence>
<dbReference type="PANTHER" id="PTHR42949:SF3">
    <property type="entry name" value="ANAEROBIC GLYCEROL-3-PHOSPHATE DEHYDROGENASE SUBUNIT B"/>
    <property type="match status" value="1"/>
</dbReference>
<comment type="caution">
    <text evidence="3">The sequence shown here is derived from an EMBL/GenBank/DDBJ whole genome shotgun (WGS) entry which is preliminary data.</text>
</comment>
<keyword evidence="1" id="KW-0560">Oxidoreductase</keyword>
<dbReference type="InterPro" id="IPR017224">
    <property type="entry name" value="Opine_Oxase_asu/HCN_bsu"/>
</dbReference>
<organism evidence="3 4">
    <name type="scientific">Advenella kashmirensis</name>
    <dbReference type="NCBI Taxonomy" id="310575"/>
    <lineage>
        <taxon>Bacteria</taxon>
        <taxon>Pseudomonadati</taxon>
        <taxon>Pseudomonadota</taxon>
        <taxon>Betaproteobacteria</taxon>
        <taxon>Burkholderiales</taxon>
        <taxon>Alcaligenaceae</taxon>
    </lineage>
</organism>
<protein>
    <submittedName>
        <fullName evidence="3">FAD/NAD(P)-binding oxidoreductase</fullName>
    </submittedName>
</protein>
<name>A0A356LF87_9BURK</name>
<dbReference type="PRINTS" id="PR00469">
    <property type="entry name" value="PNDRDTASEII"/>
</dbReference>
<sequence>MSVFCEWYGVYGTHGRHGHDGAADPQWASASDRVYRFAACGFLSDGRVPGLSGVAGKRRARAGLFYAAAGKYAICNTGAKPVRAQAPVIVGAGPAGVRAAQVLVQAGLRPIVIDEAPKPGGQIYRQQPDGFTRGARQLYGFEHSKATALHEAARQMIASGQIDYRPNTLVWDADARQLYVTCDGKHDAIAYERVILATGATDRVLPFAGWTLPGVYTLGGAQIALKYQGCAIGKRVVLAGTGPLLYLVAYQYCKAGVRVSAVLDTSPFPSLRQGVQAFAADAPLMAKGVYYMAWLRARGVAMVHGVAGFEADGVDRVESVRWRKNAASAMQTLPCDALACGFGLRSENQLASLLGCDFVFDEQDCSWQPQVQPGGQSSRANVYLAGDGMRIGGADMAELTGQQCAYSVLQDLGIHCDKKQVAQLARRIARGRRARQCIERMFALPAHWLDAADDTLMVCRCEEICVGEIRQMLRDDPHSGLNRMKALSRVGMGRCQGRMCVAGASMLLAHEQGIALSGVERLRNQPPVKPFPIGGAACKP</sequence>